<dbReference type="CDD" id="cd04301">
    <property type="entry name" value="NAT_SF"/>
    <property type="match status" value="1"/>
</dbReference>
<keyword evidence="5" id="KW-1185">Reference proteome</keyword>
<dbReference type="InterPro" id="IPR000182">
    <property type="entry name" value="GNAT_dom"/>
</dbReference>
<comment type="caution">
    <text evidence="4">The sequence shown here is derived from an EMBL/GenBank/DDBJ whole genome shotgun (WGS) entry which is preliminary data.</text>
</comment>
<evidence type="ECO:0000259" key="3">
    <source>
        <dbReference type="PROSITE" id="PS51186"/>
    </source>
</evidence>
<feature type="domain" description="N-acetyltransferase" evidence="3">
    <location>
        <begin position="9"/>
        <end position="167"/>
    </location>
</feature>
<proteinExistence type="predicted"/>
<dbReference type="SUPFAM" id="SSF55729">
    <property type="entry name" value="Acyl-CoA N-acyltransferases (Nat)"/>
    <property type="match status" value="1"/>
</dbReference>
<dbReference type="InterPro" id="IPR050832">
    <property type="entry name" value="Bact_Acetyltransf"/>
</dbReference>
<dbReference type="GO" id="GO:0016747">
    <property type="term" value="F:acyltransferase activity, transferring groups other than amino-acyl groups"/>
    <property type="evidence" value="ECO:0007669"/>
    <property type="project" value="InterPro"/>
</dbReference>
<dbReference type="Proteomes" id="UP001139319">
    <property type="component" value="Unassembled WGS sequence"/>
</dbReference>
<organism evidence="4 5">
    <name type="scientific">Gilvimarinus xylanilyticus</name>
    <dbReference type="NCBI Taxonomy" id="2944139"/>
    <lineage>
        <taxon>Bacteria</taxon>
        <taxon>Pseudomonadati</taxon>
        <taxon>Pseudomonadota</taxon>
        <taxon>Gammaproteobacteria</taxon>
        <taxon>Cellvibrionales</taxon>
        <taxon>Cellvibrionaceae</taxon>
        <taxon>Gilvimarinus</taxon>
    </lineage>
</organism>
<gene>
    <name evidence="4" type="ORF">M6D89_08820</name>
</gene>
<evidence type="ECO:0000256" key="2">
    <source>
        <dbReference type="ARBA" id="ARBA00023315"/>
    </source>
</evidence>
<evidence type="ECO:0000256" key="1">
    <source>
        <dbReference type="ARBA" id="ARBA00022679"/>
    </source>
</evidence>
<dbReference type="PANTHER" id="PTHR43877">
    <property type="entry name" value="AMINOALKYLPHOSPHONATE N-ACETYLTRANSFERASE-RELATED-RELATED"/>
    <property type="match status" value="1"/>
</dbReference>
<keyword evidence="2" id="KW-0012">Acyltransferase</keyword>
<dbReference type="PROSITE" id="PS51186">
    <property type="entry name" value="GNAT"/>
    <property type="match status" value="1"/>
</dbReference>
<dbReference type="EMBL" id="JAMFTH010000001">
    <property type="protein sequence ID" value="MCP8899396.1"/>
    <property type="molecule type" value="Genomic_DNA"/>
</dbReference>
<protein>
    <submittedName>
        <fullName evidence="4">GNAT family N-acetyltransferase</fullName>
    </submittedName>
</protein>
<reference evidence="4" key="2">
    <citation type="submission" date="2023-01" db="EMBL/GenBank/DDBJ databases">
        <title>Gilvimarinus xylanilyticus HB14 isolated from Caulerpa lentillifera aquaculture base in Hainan, China.</title>
        <authorList>
            <person name="Zhang Y.-J."/>
        </authorList>
    </citation>
    <scope>NUCLEOTIDE SEQUENCE</scope>
    <source>
        <strain evidence="4">HB14</strain>
    </source>
</reference>
<dbReference type="Gene3D" id="3.40.630.30">
    <property type="match status" value="1"/>
</dbReference>
<accession>A0A9X2KT08</accession>
<evidence type="ECO:0000313" key="5">
    <source>
        <dbReference type="Proteomes" id="UP001139319"/>
    </source>
</evidence>
<dbReference type="RefSeq" id="WP_253967646.1">
    <property type="nucleotide sequence ID" value="NZ_JAMFTH010000001.1"/>
</dbReference>
<dbReference type="AlphaFoldDB" id="A0A9X2KT08"/>
<evidence type="ECO:0000313" key="4">
    <source>
        <dbReference type="EMBL" id="MCP8899396.1"/>
    </source>
</evidence>
<dbReference type="Pfam" id="PF13508">
    <property type="entry name" value="Acetyltransf_7"/>
    <property type="match status" value="1"/>
</dbReference>
<reference evidence="4" key="1">
    <citation type="submission" date="2022-05" db="EMBL/GenBank/DDBJ databases">
        <authorList>
            <person name="Sun H.-N."/>
        </authorList>
    </citation>
    <scope>NUCLEOTIDE SEQUENCE</scope>
    <source>
        <strain evidence="4">HB14</strain>
    </source>
</reference>
<keyword evidence="1" id="KW-0808">Transferase</keyword>
<sequence>MAVSPKSPLRVEPLAAQPQHLPLVARWHHSECLRQGLTSLYSRRLERLKAHLATEPGVPRTWVASIDSQVIGCVSLISYHVSTDIGPPAVDVPLWLSNLYVLPEHRRAGVAQALMASVFDCVQSLGHNSVWLIAREHTEFYRKRQWQSVRQARIAKQWVTVMRRGIP</sequence>
<dbReference type="InterPro" id="IPR016181">
    <property type="entry name" value="Acyl_CoA_acyltransferase"/>
</dbReference>
<name>A0A9X2KT08_9GAMM</name>